<gene>
    <name evidence="3" type="ORF">A0H81_10039</name>
</gene>
<dbReference type="EMBL" id="LUGG01000014">
    <property type="protein sequence ID" value="OBZ70199.1"/>
    <property type="molecule type" value="Genomic_DNA"/>
</dbReference>
<dbReference type="OrthoDB" id="49605at2759"/>
<evidence type="ECO:0000313" key="3">
    <source>
        <dbReference type="EMBL" id="OBZ70199.1"/>
    </source>
</evidence>
<sequence>MDAEEPISGPSPDHSAVAAAVERRIRQEQLESPVPHHADFDANHEKRQEFRRMIDPGILRPNPRNVALESLQTLLKLADNILEHPDDTKYQKFKPTNANIKRRLVDPRGTLEYAVALGFHPEVVDFQPFYVFHKRHMSDLRIGAAIIKEALERELPKDEQQLQAKLAEKAAHAAAVAKVKQAFYDDRKSRAMIDQRERQVRAAAAARTSASPPAPASPRYTVSPMPGSGHTLRDDAEAAEDFQDE</sequence>
<dbReference type="AlphaFoldDB" id="A0A1C7M1G0"/>
<dbReference type="Proteomes" id="UP000092993">
    <property type="component" value="Unassembled WGS sequence"/>
</dbReference>
<feature type="compositionally biased region" description="Low complexity" evidence="1">
    <location>
        <begin position="201"/>
        <end position="211"/>
    </location>
</feature>
<dbReference type="GO" id="GO:0005737">
    <property type="term" value="C:cytoplasm"/>
    <property type="evidence" value="ECO:0007669"/>
    <property type="project" value="TreeGrafter"/>
</dbReference>
<dbReference type="Gene3D" id="1.20.58.2190">
    <property type="match status" value="1"/>
</dbReference>
<dbReference type="SUPFAM" id="SSF143503">
    <property type="entry name" value="PUG domain-like"/>
    <property type="match status" value="1"/>
</dbReference>
<proteinExistence type="predicted"/>
<comment type="caution">
    <text evidence="3">The sequence shown here is derived from an EMBL/GenBank/DDBJ whole genome shotgun (WGS) entry which is preliminary data.</text>
</comment>
<evidence type="ECO:0000313" key="4">
    <source>
        <dbReference type="Proteomes" id="UP000092993"/>
    </source>
</evidence>
<dbReference type="SMART" id="SM00580">
    <property type="entry name" value="PUG"/>
    <property type="match status" value="1"/>
</dbReference>
<reference evidence="3 4" key="1">
    <citation type="submission" date="2016-03" db="EMBL/GenBank/DDBJ databases">
        <title>Whole genome sequencing of Grifola frondosa 9006-11.</title>
        <authorList>
            <person name="Min B."/>
            <person name="Park H."/>
            <person name="Kim J.-G."/>
            <person name="Cho H."/>
            <person name="Oh Y.-L."/>
            <person name="Kong W.-S."/>
            <person name="Choi I.-G."/>
        </authorList>
    </citation>
    <scope>NUCLEOTIDE SEQUENCE [LARGE SCALE GENOMIC DNA]</scope>
    <source>
        <strain evidence="3 4">9006-11</strain>
    </source>
</reference>
<dbReference type="PANTHER" id="PTHR23153">
    <property type="entry name" value="UBX-RELATED"/>
    <property type="match status" value="1"/>
</dbReference>
<dbReference type="STRING" id="5627.A0A1C7M1G0"/>
<dbReference type="CDD" id="cd09212">
    <property type="entry name" value="PUB"/>
    <property type="match status" value="1"/>
</dbReference>
<evidence type="ECO:0000256" key="1">
    <source>
        <dbReference type="SAM" id="MobiDB-lite"/>
    </source>
</evidence>
<dbReference type="InterPro" id="IPR018997">
    <property type="entry name" value="PUB_domain"/>
</dbReference>
<dbReference type="PANTHER" id="PTHR23153:SF38">
    <property type="entry name" value="UBX DOMAIN-CONTAINING PROTEIN 6"/>
    <property type="match status" value="1"/>
</dbReference>
<feature type="domain" description="PUB" evidence="2">
    <location>
        <begin position="65"/>
        <end position="140"/>
    </location>
</feature>
<feature type="region of interest" description="Disordered" evidence="1">
    <location>
        <begin position="195"/>
        <end position="245"/>
    </location>
</feature>
<dbReference type="OMA" id="KQAFYDD"/>
<keyword evidence="4" id="KW-1185">Reference proteome</keyword>
<evidence type="ECO:0000259" key="2">
    <source>
        <dbReference type="Pfam" id="PF09409"/>
    </source>
</evidence>
<organism evidence="3 4">
    <name type="scientific">Grifola frondosa</name>
    <name type="common">Maitake</name>
    <name type="synonym">Polyporus frondosus</name>
    <dbReference type="NCBI Taxonomy" id="5627"/>
    <lineage>
        <taxon>Eukaryota</taxon>
        <taxon>Fungi</taxon>
        <taxon>Dikarya</taxon>
        <taxon>Basidiomycota</taxon>
        <taxon>Agaricomycotina</taxon>
        <taxon>Agaricomycetes</taxon>
        <taxon>Polyporales</taxon>
        <taxon>Grifolaceae</taxon>
        <taxon>Grifola</taxon>
    </lineage>
</organism>
<protein>
    <recommendedName>
        <fullName evidence="2">PUB domain-containing protein</fullName>
    </recommendedName>
</protein>
<dbReference type="InterPro" id="IPR036339">
    <property type="entry name" value="PUB-like_dom_sf"/>
</dbReference>
<dbReference type="Pfam" id="PF09409">
    <property type="entry name" value="PUB"/>
    <property type="match status" value="1"/>
</dbReference>
<accession>A0A1C7M1G0</accession>
<name>A0A1C7M1G0_GRIFR</name>